<dbReference type="Proteomes" id="UP000004088">
    <property type="component" value="Unassembled WGS sequence"/>
</dbReference>
<organism evidence="1 2">
    <name type="scientific">Kingella denitrificans ATCC 33394</name>
    <dbReference type="NCBI Taxonomy" id="888741"/>
    <lineage>
        <taxon>Bacteria</taxon>
        <taxon>Pseudomonadati</taxon>
        <taxon>Pseudomonadota</taxon>
        <taxon>Betaproteobacteria</taxon>
        <taxon>Neisseriales</taxon>
        <taxon>Neisseriaceae</taxon>
        <taxon>Kingella</taxon>
    </lineage>
</organism>
<sequence>MGSQRESGIVRAMGELAKCCGVKIRVQAAFATGSRPSAGMAAQRHVHRSDTAAAIYSELKSQ</sequence>
<dbReference type="HOGENOM" id="CLU_2898213_0_0_4"/>
<accession>F0F2G1</accession>
<evidence type="ECO:0000313" key="1">
    <source>
        <dbReference type="EMBL" id="EGC16268.1"/>
    </source>
</evidence>
<comment type="caution">
    <text evidence="1">The sequence shown here is derived from an EMBL/GenBank/DDBJ whole genome shotgun (WGS) entry which is preliminary data.</text>
</comment>
<evidence type="ECO:0000313" key="2">
    <source>
        <dbReference type="Proteomes" id="UP000004088"/>
    </source>
</evidence>
<dbReference type="STRING" id="888741.HMPREF9098_2296"/>
<name>F0F2G1_9NEIS</name>
<dbReference type="EMBL" id="AEWV01000043">
    <property type="protein sequence ID" value="EGC16268.1"/>
    <property type="molecule type" value="Genomic_DNA"/>
</dbReference>
<keyword evidence="2" id="KW-1185">Reference proteome</keyword>
<proteinExistence type="predicted"/>
<reference evidence="1 2" key="1">
    <citation type="submission" date="2011-01" db="EMBL/GenBank/DDBJ databases">
        <authorList>
            <person name="Muzny D."/>
            <person name="Qin X."/>
            <person name="Deng J."/>
            <person name="Jiang H."/>
            <person name="Liu Y."/>
            <person name="Qu J."/>
            <person name="Song X.-Z."/>
            <person name="Zhang L."/>
            <person name="Thornton R."/>
            <person name="Coyle M."/>
            <person name="Francisco L."/>
            <person name="Jackson L."/>
            <person name="Javaid M."/>
            <person name="Korchina V."/>
            <person name="Kovar C."/>
            <person name="Mata R."/>
            <person name="Mathew T."/>
            <person name="Ngo R."/>
            <person name="Nguyen L."/>
            <person name="Nguyen N."/>
            <person name="Okwuonu G."/>
            <person name="Ongeri F."/>
            <person name="Pham C."/>
            <person name="Simmons D."/>
            <person name="Wilczek-Boney K."/>
            <person name="Hale W."/>
            <person name="Jakkamsetti A."/>
            <person name="Pham P."/>
            <person name="Ruth R."/>
            <person name="San Lucas F."/>
            <person name="Warren J."/>
            <person name="Zhang J."/>
            <person name="Zhao Z."/>
            <person name="Zhou C."/>
            <person name="Zhu D."/>
            <person name="Lee S."/>
            <person name="Bess C."/>
            <person name="Blankenburg K."/>
            <person name="Forbes L."/>
            <person name="Fu Q."/>
            <person name="Gubbala S."/>
            <person name="Hirani K."/>
            <person name="Jayaseelan J.C."/>
            <person name="Lara F."/>
            <person name="Munidasa M."/>
            <person name="Palculict T."/>
            <person name="Patil S."/>
            <person name="Pu L.-L."/>
            <person name="Saada N."/>
            <person name="Tang L."/>
            <person name="Weissenberger G."/>
            <person name="Zhu Y."/>
            <person name="Hemphill L."/>
            <person name="Shang Y."/>
            <person name="Youmans B."/>
            <person name="Ayvaz T."/>
            <person name="Ross M."/>
            <person name="Santibanez J."/>
            <person name="Aqrawi P."/>
            <person name="Gross S."/>
            <person name="Joshi V."/>
            <person name="Fowler G."/>
            <person name="Nazareth L."/>
            <person name="Reid J."/>
            <person name="Worley K."/>
            <person name="Petrosino J."/>
            <person name="Highlander S."/>
            <person name="Gibbs R."/>
        </authorList>
    </citation>
    <scope>NUCLEOTIDE SEQUENCE [LARGE SCALE GENOMIC DNA]</scope>
    <source>
        <strain evidence="1 2">ATCC 33394</strain>
    </source>
</reference>
<dbReference type="AlphaFoldDB" id="F0F2G1"/>
<protein>
    <submittedName>
        <fullName evidence="1">Uncharacterized protein</fullName>
    </submittedName>
</protein>
<gene>
    <name evidence="1" type="ORF">HMPREF9098_2296</name>
</gene>